<protein>
    <submittedName>
        <fullName evidence="1">Uncharacterized protein</fullName>
    </submittedName>
</protein>
<dbReference type="EMBL" id="CAAJGR010000060">
    <property type="protein sequence ID" value="VHO02274.1"/>
    <property type="molecule type" value="Genomic_DNA"/>
</dbReference>
<proteinExistence type="predicted"/>
<dbReference type="AlphaFoldDB" id="A0A486XIA9"/>
<gene>
    <name evidence="1" type="ORF">BAL341_688</name>
</gene>
<reference evidence="1" key="1">
    <citation type="submission" date="2019-04" db="EMBL/GenBank/DDBJ databases">
        <authorList>
            <person name="Brambilla D."/>
        </authorList>
    </citation>
    <scope>NUCLEOTIDE SEQUENCE</scope>
    <source>
        <strain evidence="1">BAL1</strain>
    </source>
</reference>
<accession>A0A486XIA9</accession>
<sequence>MATEKALQNLNAFQIWAATQLDKDFTQITFRGQLNRGEVAKAIGCGKSALTQTHALKETSKSLEDKQREKGVLYRQL</sequence>
<organism evidence="1">
    <name type="scientific">Rheinheimera sp. BAL341</name>
    <dbReference type="NCBI Taxonomy" id="1708203"/>
    <lineage>
        <taxon>Bacteria</taxon>
        <taxon>Pseudomonadati</taxon>
        <taxon>Pseudomonadota</taxon>
        <taxon>Gammaproteobacteria</taxon>
        <taxon>Chromatiales</taxon>
        <taxon>Chromatiaceae</taxon>
        <taxon>Rheinheimera</taxon>
    </lineage>
</organism>
<name>A0A486XIA9_9GAMM</name>
<evidence type="ECO:0000313" key="1">
    <source>
        <dbReference type="EMBL" id="VHO02274.1"/>
    </source>
</evidence>